<dbReference type="EMBL" id="PCYK01000025">
    <property type="protein sequence ID" value="PIR45820.1"/>
    <property type="molecule type" value="Genomic_DNA"/>
</dbReference>
<evidence type="ECO:0000256" key="1">
    <source>
        <dbReference type="ARBA" id="ARBA00022485"/>
    </source>
</evidence>
<keyword evidence="2" id="KW-0479">Metal-binding</keyword>
<dbReference type="PANTHER" id="PTHR33693">
    <property type="entry name" value="TYPE-5 URACIL-DNA GLYCOSYLASE"/>
    <property type="match status" value="1"/>
</dbReference>
<keyword evidence="5" id="KW-0408">Iron</keyword>
<evidence type="ECO:0000256" key="6">
    <source>
        <dbReference type="ARBA" id="ARBA00023014"/>
    </source>
</evidence>
<keyword evidence="1" id="KW-0004">4Fe-4S</keyword>
<dbReference type="GO" id="GO:0097506">
    <property type="term" value="F:deaminated base DNA N-glycosylase activity"/>
    <property type="evidence" value="ECO:0007669"/>
    <property type="project" value="UniProtKB-ARBA"/>
</dbReference>
<dbReference type="GO" id="GO:0046872">
    <property type="term" value="F:metal ion binding"/>
    <property type="evidence" value="ECO:0007669"/>
    <property type="project" value="UniProtKB-KW"/>
</dbReference>
<evidence type="ECO:0000313" key="9">
    <source>
        <dbReference type="EMBL" id="PIR45820.1"/>
    </source>
</evidence>
<keyword evidence="4" id="KW-0378">Hydrolase</keyword>
<dbReference type="InterPro" id="IPR005122">
    <property type="entry name" value="Uracil-DNA_glycosylase-like"/>
</dbReference>
<dbReference type="InterPro" id="IPR036895">
    <property type="entry name" value="Uracil-DNA_glycosylase-like_sf"/>
</dbReference>
<dbReference type="Pfam" id="PF03167">
    <property type="entry name" value="UDG"/>
    <property type="match status" value="1"/>
</dbReference>
<dbReference type="GO" id="GO:0006281">
    <property type="term" value="P:DNA repair"/>
    <property type="evidence" value="ECO:0007669"/>
    <property type="project" value="UniProtKB-KW"/>
</dbReference>
<evidence type="ECO:0000256" key="3">
    <source>
        <dbReference type="ARBA" id="ARBA00022763"/>
    </source>
</evidence>
<reference evidence="9 10" key="1">
    <citation type="submission" date="2017-09" db="EMBL/GenBank/DDBJ databases">
        <title>Depth-based differentiation of microbial function through sediment-hosted aquifers and enrichment of novel symbionts in the deep terrestrial subsurface.</title>
        <authorList>
            <person name="Probst A.J."/>
            <person name="Ladd B."/>
            <person name="Jarett J.K."/>
            <person name="Geller-Mcgrath D.E."/>
            <person name="Sieber C.M."/>
            <person name="Emerson J.B."/>
            <person name="Anantharaman K."/>
            <person name="Thomas B.C."/>
            <person name="Malmstrom R."/>
            <person name="Stieglmeier M."/>
            <person name="Klingl A."/>
            <person name="Woyke T."/>
            <person name="Ryan C.M."/>
            <person name="Banfield J.F."/>
        </authorList>
    </citation>
    <scope>NUCLEOTIDE SEQUENCE [LARGE SCALE GENOMIC DNA]</scope>
    <source>
        <strain evidence="9">CG10_big_fil_rev_8_21_14_0_10_49_38</strain>
    </source>
</reference>
<keyword evidence="6" id="KW-0411">Iron-sulfur</keyword>
<keyword evidence="7" id="KW-0234">DNA repair</keyword>
<gene>
    <name evidence="9" type="ORF">COV08_02905</name>
</gene>
<dbReference type="InterPro" id="IPR051536">
    <property type="entry name" value="UDG_Type-4/5"/>
</dbReference>
<dbReference type="GO" id="GO:0051539">
    <property type="term" value="F:4 iron, 4 sulfur cluster binding"/>
    <property type="evidence" value="ECO:0007669"/>
    <property type="project" value="UniProtKB-KW"/>
</dbReference>
<evidence type="ECO:0000259" key="8">
    <source>
        <dbReference type="Pfam" id="PF03167"/>
    </source>
</evidence>
<accession>A0A2H0RHA7</accession>
<dbReference type="Gene3D" id="3.40.470.10">
    <property type="entry name" value="Uracil-DNA glycosylase-like domain"/>
    <property type="match status" value="1"/>
</dbReference>
<dbReference type="PANTHER" id="PTHR33693:SF1">
    <property type="entry name" value="TYPE-4 URACIL-DNA GLYCOSYLASE"/>
    <property type="match status" value="1"/>
</dbReference>
<dbReference type="SUPFAM" id="SSF52141">
    <property type="entry name" value="Uracil-DNA glycosylase-like"/>
    <property type="match status" value="1"/>
</dbReference>
<dbReference type="Proteomes" id="UP000230431">
    <property type="component" value="Unassembled WGS sequence"/>
</dbReference>
<evidence type="ECO:0000256" key="2">
    <source>
        <dbReference type="ARBA" id="ARBA00022723"/>
    </source>
</evidence>
<evidence type="ECO:0000256" key="7">
    <source>
        <dbReference type="ARBA" id="ARBA00023204"/>
    </source>
</evidence>
<evidence type="ECO:0000313" key="10">
    <source>
        <dbReference type="Proteomes" id="UP000230431"/>
    </source>
</evidence>
<name>A0A2H0RHA7_9BACT</name>
<proteinExistence type="predicted"/>
<dbReference type="AlphaFoldDB" id="A0A2H0RHA7"/>
<sequence>MKNKSSNFFEQYRKQCEKCNHGKKVVIPANDPSNGQHNDKIDILFINERPGPTSIKTGFISFGNQDESAKRFKRLFEKVFGLKYRKRIFITNAVLWCPKVEKYKNKTPTILEIKCSSEILLNQIKSIKPKIIVAMGRSALNVLNFCFNEATLKRAKKTKLKNIVGSVITVKSYKIIPLFHTSPLNIGNRSESEQLKDWKKMARKIK</sequence>
<feature type="domain" description="Uracil-DNA glycosylase-like" evidence="8">
    <location>
        <begin position="36"/>
        <end position="194"/>
    </location>
</feature>
<evidence type="ECO:0000256" key="4">
    <source>
        <dbReference type="ARBA" id="ARBA00022801"/>
    </source>
</evidence>
<comment type="caution">
    <text evidence="9">The sequence shown here is derived from an EMBL/GenBank/DDBJ whole genome shotgun (WGS) entry which is preliminary data.</text>
</comment>
<protein>
    <recommendedName>
        <fullName evidence="8">Uracil-DNA glycosylase-like domain-containing protein</fullName>
    </recommendedName>
</protein>
<evidence type="ECO:0000256" key="5">
    <source>
        <dbReference type="ARBA" id="ARBA00023004"/>
    </source>
</evidence>
<organism evidence="9 10">
    <name type="scientific">Candidatus Vogelbacteria bacterium CG10_big_fil_rev_8_21_14_0_10_49_38</name>
    <dbReference type="NCBI Taxonomy" id="1975043"/>
    <lineage>
        <taxon>Bacteria</taxon>
        <taxon>Candidatus Vogeliibacteriota</taxon>
    </lineage>
</organism>
<keyword evidence="3" id="KW-0227">DNA damage</keyword>